<evidence type="ECO:0000256" key="13">
    <source>
        <dbReference type="ARBA" id="ARBA00059679"/>
    </source>
</evidence>
<dbReference type="InterPro" id="IPR013087">
    <property type="entry name" value="Znf_C2H2_type"/>
</dbReference>
<feature type="coiled-coil region" evidence="16">
    <location>
        <begin position="458"/>
        <end position="563"/>
    </location>
</feature>
<sequence length="852" mass="96593">MQSPPSCPARAETGLAASKRSHLWEFLGELAVERALFLSCLCFFQFQTRSRSHAHSFFPSLRHRRATQTPKHTDPGFHSYFILIILIFSPRPDRPFPLAFASQKSISRAAILMPVATSPSALPRPSSFAKMEDRKRPASGAVDEVAPPSKRHQVNGSGKSKDDSGDMKEEAWIEEYTKGAIYRQMQEYKREKASLESRVQELEKNHTDHDDHIRVVDAWLHQKLSYSSMVQYHLALRQVTKSLSSLIQYPLLTLLDSPFPSSTALGFKDSKEFQRHLGEKGKAFKSKAESIFQRLASSRGEIKPDVAKLESQLKTALAQQKELHLKLDRLESDKALLSEQYDQATLKAIKAERKLDRVRSVQVQKLEQKALASATTRPVKTEENGDSSDDTDGNTSELKALYKEAQAVVNRQKLQIEAIISENKALMEENSTFKTKRESVSDEDYVRTDVFKHFKLQNEDLIKRINHLEATNKQLREEAEKLRAERSDWQVKVEAEAQLVVSEAEDQIQAKDQDLTRIRAARDDLVAELAMRKAAQDQERAALDQMKELVNAKMDRITQLESELERLRPSEDVVMTEAQPNLESLSIEELRAKCAKLEKDYASINAELPLLEKSYKKAMVLAHSKTMDNNAVEERINTLMAEKAKADQKYFAARKDMDIRLQEIRTLRSQNSRSSEIIAQLKDVEHSTRSVISNLEKQIATLKTEAASMAAEKKRLELLTAEATRRADSVKGQIANLTELLKAKDATVASMKEQTMSREQEMDKIKARLEEKNSEISKLRAKCRGNSTDEEEALRNLVICSVCRSNFKNTILKGCGHVFCNGCVDDRLANRMRKCPSCNKAFDRSDAMAAHL</sequence>
<dbReference type="Gene3D" id="3.30.40.10">
    <property type="entry name" value="Zinc/RING finger domain, C3HC4 (zinc finger)"/>
    <property type="match status" value="1"/>
</dbReference>
<dbReference type="PANTHER" id="PTHR23163:SF0">
    <property type="entry name" value="E3 UBIQUITIN-PROTEIN LIGASE BRE1"/>
    <property type="match status" value="1"/>
</dbReference>
<keyword evidence="12 15" id="KW-0539">Nucleus</keyword>
<keyword evidence="7 14" id="KW-0863">Zinc-finger</keyword>
<evidence type="ECO:0000256" key="4">
    <source>
        <dbReference type="ARBA" id="ARBA00005555"/>
    </source>
</evidence>
<gene>
    <name evidence="20" type="primary">BRE1</name>
    <name evidence="20" type="ORF">QC761_707750</name>
</gene>
<feature type="region of interest" description="Disordered" evidence="17">
    <location>
        <begin position="372"/>
        <end position="395"/>
    </location>
</feature>
<evidence type="ECO:0000256" key="15">
    <source>
        <dbReference type="RuleBase" id="RU365038"/>
    </source>
</evidence>
<dbReference type="InterPro" id="IPR001841">
    <property type="entry name" value="Znf_RING"/>
</dbReference>
<evidence type="ECO:0000313" key="21">
    <source>
        <dbReference type="Proteomes" id="UP001322138"/>
    </source>
</evidence>
<dbReference type="CDD" id="cd16499">
    <property type="entry name" value="RING-HC_Bre1-like"/>
    <property type="match status" value="1"/>
</dbReference>
<evidence type="ECO:0000256" key="14">
    <source>
        <dbReference type="PROSITE-ProRule" id="PRU00042"/>
    </source>
</evidence>
<feature type="coiled-coil region" evidence="16">
    <location>
        <begin position="587"/>
        <end position="649"/>
    </location>
</feature>
<dbReference type="InterPro" id="IPR058643">
    <property type="entry name" value="BRE1-like_CC"/>
</dbReference>
<comment type="pathway">
    <text evidence="3 15">Protein modification; protein ubiquitination.</text>
</comment>
<evidence type="ECO:0000256" key="5">
    <source>
        <dbReference type="ARBA" id="ARBA00022679"/>
    </source>
</evidence>
<feature type="region of interest" description="Disordered" evidence="17">
    <location>
        <begin position="119"/>
        <end position="168"/>
    </location>
</feature>
<evidence type="ECO:0000256" key="2">
    <source>
        <dbReference type="ARBA" id="ARBA00004123"/>
    </source>
</evidence>
<feature type="domain" description="C2H2-type" evidence="19">
    <location>
        <begin position="833"/>
        <end position="852"/>
    </location>
</feature>
<reference evidence="20 21" key="1">
    <citation type="journal article" date="2023" name="bioRxiv">
        <title>High-quality genome assemblies of four members of thePodospora anserinaspecies complex.</title>
        <authorList>
            <person name="Ament-Velasquez S.L."/>
            <person name="Vogan A.A."/>
            <person name="Wallerman O."/>
            <person name="Hartmann F."/>
            <person name="Gautier V."/>
            <person name="Silar P."/>
            <person name="Giraud T."/>
            <person name="Johannesson H."/>
        </authorList>
    </citation>
    <scope>NUCLEOTIDE SEQUENCE [LARGE SCALE GENOMIC DNA]</scope>
    <source>
        <strain evidence="20 21">CBS 112042</strain>
    </source>
</reference>
<evidence type="ECO:0000256" key="1">
    <source>
        <dbReference type="ARBA" id="ARBA00000900"/>
    </source>
</evidence>
<evidence type="ECO:0000256" key="17">
    <source>
        <dbReference type="SAM" id="MobiDB-lite"/>
    </source>
</evidence>
<dbReference type="PROSITE" id="PS00518">
    <property type="entry name" value="ZF_RING_1"/>
    <property type="match status" value="1"/>
</dbReference>
<dbReference type="InterPro" id="IPR013956">
    <property type="entry name" value="E3_ubiquit_lig_Bre1"/>
</dbReference>
<keyword evidence="21" id="KW-1185">Reference proteome</keyword>
<dbReference type="InterPro" id="IPR013083">
    <property type="entry name" value="Znf_RING/FYVE/PHD"/>
</dbReference>
<dbReference type="EMBL" id="JAFFGZ010000009">
    <property type="protein sequence ID" value="KAK4639379.1"/>
    <property type="molecule type" value="Genomic_DNA"/>
</dbReference>
<dbReference type="RefSeq" id="XP_062728355.1">
    <property type="nucleotide sequence ID" value="XM_062882324.1"/>
</dbReference>
<keyword evidence="20" id="KW-0012">Acyltransferase</keyword>
<evidence type="ECO:0000256" key="6">
    <source>
        <dbReference type="ARBA" id="ARBA00022723"/>
    </source>
</evidence>
<evidence type="ECO:0000256" key="10">
    <source>
        <dbReference type="ARBA" id="ARBA00022853"/>
    </source>
</evidence>
<comment type="catalytic activity">
    <reaction evidence="1 15">
        <text>S-ubiquitinyl-[E2 ubiquitin-conjugating enzyme]-L-cysteine + [acceptor protein]-L-lysine = [E2 ubiquitin-conjugating enzyme]-L-cysteine + N(6)-ubiquitinyl-[acceptor protein]-L-lysine.</text>
        <dbReference type="EC" id="2.3.2.27"/>
    </reaction>
</comment>
<comment type="caution">
    <text evidence="20">The sequence shown here is derived from an EMBL/GenBank/DDBJ whole genome shotgun (WGS) entry which is preliminary data.</text>
</comment>
<evidence type="ECO:0000313" key="20">
    <source>
        <dbReference type="EMBL" id="KAK4639379.1"/>
    </source>
</evidence>
<evidence type="ECO:0000256" key="8">
    <source>
        <dbReference type="ARBA" id="ARBA00022786"/>
    </source>
</evidence>
<dbReference type="GO" id="GO:0061630">
    <property type="term" value="F:ubiquitin protein ligase activity"/>
    <property type="evidence" value="ECO:0007669"/>
    <property type="project" value="UniProtKB-EC"/>
</dbReference>
<feature type="coiled-coil region" evidence="16">
    <location>
        <begin position="178"/>
        <end position="212"/>
    </location>
</feature>
<evidence type="ECO:0000256" key="16">
    <source>
        <dbReference type="SAM" id="Coils"/>
    </source>
</evidence>
<keyword evidence="11 15" id="KW-0175">Coiled coil</keyword>
<dbReference type="PROSITE" id="PS50089">
    <property type="entry name" value="ZF_RING_2"/>
    <property type="match status" value="1"/>
</dbReference>
<evidence type="ECO:0000259" key="19">
    <source>
        <dbReference type="PROSITE" id="PS50157"/>
    </source>
</evidence>
<evidence type="ECO:0000259" key="18">
    <source>
        <dbReference type="PROSITE" id="PS50089"/>
    </source>
</evidence>
<dbReference type="SMART" id="SM00184">
    <property type="entry name" value="RING"/>
    <property type="match status" value="1"/>
</dbReference>
<dbReference type="Proteomes" id="UP001322138">
    <property type="component" value="Unassembled WGS sequence"/>
</dbReference>
<comment type="similarity">
    <text evidence="4 15">Belongs to the BRE1 family.</text>
</comment>
<evidence type="ECO:0000256" key="11">
    <source>
        <dbReference type="ARBA" id="ARBA00023054"/>
    </source>
</evidence>
<evidence type="ECO:0000256" key="9">
    <source>
        <dbReference type="ARBA" id="ARBA00022833"/>
    </source>
</evidence>
<feature type="coiled-coil region" evidence="16">
    <location>
        <begin position="306"/>
        <end position="354"/>
    </location>
</feature>
<keyword evidence="5 15" id="KW-0808">Transferase</keyword>
<proteinExistence type="inferred from homology"/>
<evidence type="ECO:0000256" key="3">
    <source>
        <dbReference type="ARBA" id="ARBA00004906"/>
    </source>
</evidence>
<dbReference type="PROSITE" id="PS50157">
    <property type="entry name" value="ZINC_FINGER_C2H2_2"/>
    <property type="match status" value="1"/>
</dbReference>
<dbReference type="Pfam" id="PF08647">
    <property type="entry name" value="BRE1"/>
    <property type="match status" value="1"/>
</dbReference>
<comment type="subcellular location">
    <subcellularLocation>
        <location evidence="2 15">Nucleus</location>
    </subcellularLocation>
</comment>
<protein>
    <recommendedName>
        <fullName evidence="15">E3 ubiquitin protein ligase</fullName>
        <ecNumber evidence="15">2.3.2.27</ecNumber>
    </recommendedName>
</protein>
<dbReference type="PANTHER" id="PTHR23163">
    <property type="entry name" value="RING FINGER PROTEIN-RELATED"/>
    <property type="match status" value="1"/>
</dbReference>
<feature type="compositionally biased region" description="Basic and acidic residues" evidence="17">
    <location>
        <begin position="159"/>
        <end position="168"/>
    </location>
</feature>
<feature type="coiled-coil region" evidence="16">
    <location>
        <begin position="692"/>
        <end position="782"/>
    </location>
</feature>
<accession>A0ABR0F6T6</accession>
<organism evidence="20 21">
    <name type="scientific">Podospora bellae-mahoneyi</name>
    <dbReference type="NCBI Taxonomy" id="2093777"/>
    <lineage>
        <taxon>Eukaryota</taxon>
        <taxon>Fungi</taxon>
        <taxon>Dikarya</taxon>
        <taxon>Ascomycota</taxon>
        <taxon>Pezizomycotina</taxon>
        <taxon>Sordariomycetes</taxon>
        <taxon>Sordariomycetidae</taxon>
        <taxon>Sordariales</taxon>
        <taxon>Podosporaceae</taxon>
        <taxon>Podospora</taxon>
    </lineage>
</organism>
<keyword evidence="9 15" id="KW-0862">Zinc</keyword>
<feature type="domain" description="RING-type" evidence="18">
    <location>
        <begin position="800"/>
        <end position="839"/>
    </location>
</feature>
<evidence type="ECO:0000256" key="7">
    <source>
        <dbReference type="ARBA" id="ARBA00022771"/>
    </source>
</evidence>
<name>A0ABR0F6T6_9PEZI</name>
<dbReference type="GeneID" id="87901806"/>
<dbReference type="Pfam" id="PF13920">
    <property type="entry name" value="zf-C3HC4_3"/>
    <property type="match status" value="1"/>
</dbReference>
<dbReference type="Pfam" id="PF26095">
    <property type="entry name" value="CC_Bre1"/>
    <property type="match status" value="1"/>
</dbReference>
<dbReference type="EC" id="2.3.2.27" evidence="15"/>
<keyword evidence="10 15" id="KW-0156">Chromatin regulator</keyword>
<dbReference type="SUPFAM" id="SSF57850">
    <property type="entry name" value="RING/U-box"/>
    <property type="match status" value="1"/>
</dbReference>
<dbReference type="InterPro" id="IPR017907">
    <property type="entry name" value="Znf_RING_CS"/>
</dbReference>
<keyword evidence="8 15" id="KW-0833">Ubl conjugation pathway</keyword>
<comment type="function">
    <text evidence="13">E3 ubiquitin-protein ligase that mediates monoubiquitination of histone H2B to form H2BK123ub1. H2BK123ub1 gives a specific tag for epigenetic transcriptional activation and is also a prerequisite for H3K4me and H3K79me formation.</text>
</comment>
<keyword evidence="6 15" id="KW-0479">Metal-binding</keyword>
<evidence type="ECO:0000256" key="12">
    <source>
        <dbReference type="ARBA" id="ARBA00023242"/>
    </source>
</evidence>